<dbReference type="InterPro" id="IPR001254">
    <property type="entry name" value="Trypsin_dom"/>
</dbReference>
<dbReference type="PANTHER" id="PTHR15462">
    <property type="entry name" value="SERINE PROTEASE"/>
    <property type="match status" value="1"/>
</dbReference>
<dbReference type="InterPro" id="IPR009003">
    <property type="entry name" value="Peptidase_S1_PA"/>
</dbReference>
<evidence type="ECO:0000313" key="10">
    <source>
        <dbReference type="Ensembl" id="ENSEEEP00000057729.1"/>
    </source>
</evidence>
<evidence type="ECO:0000256" key="5">
    <source>
        <dbReference type="ARBA" id="ARBA00022729"/>
    </source>
</evidence>
<keyword evidence="6" id="KW-0325">Glycoprotein</keyword>
<reference evidence="10 11" key="1">
    <citation type="submission" date="2020-05" db="EMBL/GenBank/DDBJ databases">
        <title>Electrophorus electricus (electric eel) genome, fEleEle1, primary haplotype.</title>
        <authorList>
            <person name="Myers G."/>
            <person name="Meyer A."/>
            <person name="Fedrigo O."/>
            <person name="Formenti G."/>
            <person name="Rhie A."/>
            <person name="Tracey A."/>
            <person name="Sims Y."/>
            <person name="Jarvis E.D."/>
        </authorList>
    </citation>
    <scope>NUCLEOTIDE SEQUENCE [LARGE SCALE GENOMIC DNA]</scope>
</reference>
<dbReference type="SUPFAM" id="SSF50494">
    <property type="entry name" value="Trypsin-like serine proteases"/>
    <property type="match status" value="1"/>
</dbReference>
<feature type="domain" description="Peptidase S1" evidence="9">
    <location>
        <begin position="118"/>
        <end position="384"/>
    </location>
</feature>
<reference evidence="10" key="2">
    <citation type="submission" date="2025-08" db="UniProtKB">
        <authorList>
            <consortium name="Ensembl"/>
        </authorList>
    </citation>
    <scope>IDENTIFICATION</scope>
</reference>
<dbReference type="Gene3D" id="2.40.10.10">
    <property type="entry name" value="Trypsin-like serine proteases"/>
    <property type="match status" value="2"/>
</dbReference>
<evidence type="ECO:0000256" key="2">
    <source>
        <dbReference type="ARBA" id="ARBA00007664"/>
    </source>
</evidence>
<evidence type="ECO:0000313" key="11">
    <source>
        <dbReference type="Proteomes" id="UP000314983"/>
    </source>
</evidence>
<dbReference type="Pfam" id="PF13365">
    <property type="entry name" value="Trypsin_2"/>
    <property type="match status" value="1"/>
</dbReference>
<gene>
    <name evidence="10" type="primary">PRSS35</name>
</gene>
<dbReference type="GeneTree" id="ENSGT00390000000155"/>
<dbReference type="InterPro" id="IPR043504">
    <property type="entry name" value="Peptidase_S1_PA_chymotrypsin"/>
</dbReference>
<dbReference type="InterPro" id="IPR018114">
    <property type="entry name" value="TRYPSIN_HIS"/>
</dbReference>
<keyword evidence="4" id="KW-0721">Serine protease homolog</keyword>
<feature type="region of interest" description="Disordered" evidence="8">
    <location>
        <begin position="174"/>
        <end position="225"/>
    </location>
</feature>
<dbReference type="GO" id="GO:0005576">
    <property type="term" value="C:extracellular region"/>
    <property type="evidence" value="ECO:0007669"/>
    <property type="project" value="UniProtKB-SubCell"/>
</dbReference>
<name>A0AAY5EMA8_ELEEL</name>
<reference evidence="10" key="3">
    <citation type="submission" date="2025-09" db="UniProtKB">
        <authorList>
            <consortium name="Ensembl"/>
        </authorList>
    </citation>
    <scope>IDENTIFICATION</scope>
</reference>
<dbReference type="Proteomes" id="UP000314983">
    <property type="component" value="Chromosome 22"/>
</dbReference>
<evidence type="ECO:0000259" key="9">
    <source>
        <dbReference type="SMART" id="SM00020"/>
    </source>
</evidence>
<comment type="subcellular location">
    <subcellularLocation>
        <location evidence="1">Secreted</location>
    </subcellularLocation>
</comment>
<dbReference type="PROSITE" id="PS00134">
    <property type="entry name" value="TRYPSIN_HIS"/>
    <property type="match status" value="1"/>
</dbReference>
<evidence type="ECO:0000256" key="3">
    <source>
        <dbReference type="ARBA" id="ARBA00022525"/>
    </source>
</evidence>
<organism evidence="10 11">
    <name type="scientific">Electrophorus electricus</name>
    <name type="common">Electric eel</name>
    <name type="synonym">Gymnotus electricus</name>
    <dbReference type="NCBI Taxonomy" id="8005"/>
    <lineage>
        <taxon>Eukaryota</taxon>
        <taxon>Metazoa</taxon>
        <taxon>Chordata</taxon>
        <taxon>Craniata</taxon>
        <taxon>Vertebrata</taxon>
        <taxon>Euteleostomi</taxon>
        <taxon>Actinopterygii</taxon>
        <taxon>Neopterygii</taxon>
        <taxon>Teleostei</taxon>
        <taxon>Ostariophysi</taxon>
        <taxon>Gymnotiformes</taxon>
        <taxon>Gymnotoidei</taxon>
        <taxon>Gymnotidae</taxon>
        <taxon>Electrophorus</taxon>
    </lineage>
</organism>
<evidence type="ECO:0000256" key="8">
    <source>
        <dbReference type="SAM" id="MobiDB-lite"/>
    </source>
</evidence>
<keyword evidence="5" id="KW-0732">Signal</keyword>
<dbReference type="GO" id="GO:0006508">
    <property type="term" value="P:proteolysis"/>
    <property type="evidence" value="ECO:0007669"/>
    <property type="project" value="InterPro"/>
</dbReference>
<dbReference type="Ensembl" id="ENSEEET00000055967.1">
    <property type="protein sequence ID" value="ENSEEEP00000057729.1"/>
    <property type="gene ID" value="ENSEEEG00000027025.1"/>
</dbReference>
<proteinExistence type="inferred from homology"/>
<evidence type="ECO:0000256" key="7">
    <source>
        <dbReference type="ARBA" id="ARBA00040309"/>
    </source>
</evidence>
<dbReference type="AlphaFoldDB" id="A0AAY5EMA8"/>
<keyword evidence="11" id="KW-1185">Reference proteome</keyword>
<dbReference type="PANTHER" id="PTHR15462:SF17">
    <property type="entry name" value="INACTIVE SERINE PROTEASE 35"/>
    <property type="match status" value="1"/>
</dbReference>
<dbReference type="SMART" id="SM00020">
    <property type="entry name" value="Tryp_SPc"/>
    <property type="match status" value="1"/>
</dbReference>
<dbReference type="InterPro" id="IPR050966">
    <property type="entry name" value="Glutamyl_endopeptidase"/>
</dbReference>
<accession>A0AAY5EMA8</accession>
<protein>
    <recommendedName>
        <fullName evidence="7">Inactive serine protease 35</fullName>
    </recommendedName>
</protein>
<dbReference type="GO" id="GO:0004252">
    <property type="term" value="F:serine-type endopeptidase activity"/>
    <property type="evidence" value="ECO:0007669"/>
    <property type="project" value="InterPro"/>
</dbReference>
<sequence length="394" mass="43651">NGPVPAHALRDEEDYSWPRPMVPLLMDRRTVRLQNPAFVTVQPGDPGPMCGIECQRDLPEAGLAELERLLSYETLYENGTRTLTEVTLQDAAPPAAGGRHGRPVRRKRQVYGADGRFVITGERFVTRYPFAASVKLSTGCSGILVSPRHALTAAHCVHDGRDYVRGSGRLRVGVMKRRSRRAGGRGFGRGKARGAEGGDALEGSGGKRERKKERRRRRSRAVPKRPGLRWTRVQEMYVPEGWTNEVGGRVAPDYDYALLKLKRSPRVKPMVLGTAPPTQTTLGSRVHFSGFDDDHPGKVVYRFCSVSQESGELMYQYCDAQDGSSGAGVYVRLREPGGWGVRWTRKVIGVFTGHRSVDVNGTLTDYNVAVRITPAKFAQICHWIHGDASQCQLV</sequence>
<evidence type="ECO:0000256" key="6">
    <source>
        <dbReference type="ARBA" id="ARBA00023180"/>
    </source>
</evidence>
<evidence type="ECO:0000256" key="4">
    <source>
        <dbReference type="ARBA" id="ARBA00022542"/>
    </source>
</evidence>
<feature type="compositionally biased region" description="Basic residues" evidence="8">
    <location>
        <begin position="208"/>
        <end position="225"/>
    </location>
</feature>
<keyword evidence="3" id="KW-0964">Secreted</keyword>
<comment type="similarity">
    <text evidence="2">Belongs to the peptidase S1 family.</text>
</comment>
<feature type="compositionally biased region" description="Basic residues" evidence="8">
    <location>
        <begin position="174"/>
        <end position="192"/>
    </location>
</feature>
<evidence type="ECO:0000256" key="1">
    <source>
        <dbReference type="ARBA" id="ARBA00004613"/>
    </source>
</evidence>